<accession>A0A0C1NAZ2</accession>
<dbReference type="OrthoDB" id="452710at2"/>
<organism evidence="2">
    <name type="scientific">Tolypothrix bouteillei VB521301</name>
    <dbReference type="NCBI Taxonomy" id="1479485"/>
    <lineage>
        <taxon>Bacteria</taxon>
        <taxon>Bacillati</taxon>
        <taxon>Cyanobacteriota</taxon>
        <taxon>Cyanophyceae</taxon>
        <taxon>Nostocales</taxon>
        <taxon>Tolypothrichaceae</taxon>
        <taxon>Tolypothrix</taxon>
    </lineage>
</organism>
<dbReference type="EMBL" id="JHEG02000053">
    <property type="protein sequence ID" value="KIE09856.1"/>
    <property type="molecule type" value="Genomic_DNA"/>
</dbReference>
<evidence type="ECO:0000313" key="2">
    <source>
        <dbReference type="EMBL" id="KIE09856.1"/>
    </source>
</evidence>
<proteinExistence type="predicted"/>
<comment type="caution">
    <text evidence="2">The sequence shown here is derived from an EMBL/GenBank/DDBJ whole genome shotgun (WGS) entry which is preliminary data.</text>
</comment>
<feature type="compositionally biased region" description="Polar residues" evidence="1">
    <location>
        <begin position="84"/>
        <end position="100"/>
    </location>
</feature>
<name>A0A0C1NAZ2_9CYAN</name>
<protein>
    <submittedName>
        <fullName evidence="2">Uncharacterized protein</fullName>
    </submittedName>
</protein>
<gene>
    <name evidence="2" type="ORF">DA73_0224200</name>
</gene>
<feature type="region of interest" description="Disordered" evidence="1">
    <location>
        <begin position="81"/>
        <end position="100"/>
    </location>
</feature>
<reference evidence="2" key="1">
    <citation type="journal article" date="2015" name="Genome Announc.">
        <title>Draft Genome Sequence of Tolypothrix boutellei Strain VB521301.</title>
        <authorList>
            <person name="Chandrababunaidu M.M."/>
            <person name="Singh D."/>
            <person name="Sen D."/>
            <person name="Bhan S."/>
            <person name="Das S."/>
            <person name="Gupta A."/>
            <person name="Adhikary S.P."/>
            <person name="Tripathy S."/>
        </authorList>
    </citation>
    <scope>NUCLEOTIDE SEQUENCE</scope>
    <source>
        <strain evidence="2">VB521301</strain>
    </source>
</reference>
<dbReference type="AlphaFoldDB" id="A0A0C1NAZ2"/>
<evidence type="ECO:0000256" key="1">
    <source>
        <dbReference type="SAM" id="MobiDB-lite"/>
    </source>
</evidence>
<sequence>MNSSVDNEQQHQFLEAMATRYGFFVDTWSAFLKRFARGNLSKSNASLVQEISWNSDPMNKAQKLQEELQKIYKELEKDGCPRLLSSNPGRSSKNQNPWQL</sequence>